<dbReference type="AlphaFoldDB" id="A0A813MZ83"/>
<keyword evidence="2" id="KW-1133">Transmembrane helix</keyword>
<dbReference type="Proteomes" id="UP000663879">
    <property type="component" value="Unassembled WGS sequence"/>
</dbReference>
<organism evidence="3 4">
    <name type="scientific">Brachionus calyciflorus</name>
    <dbReference type="NCBI Taxonomy" id="104777"/>
    <lineage>
        <taxon>Eukaryota</taxon>
        <taxon>Metazoa</taxon>
        <taxon>Spiralia</taxon>
        <taxon>Gnathifera</taxon>
        <taxon>Rotifera</taxon>
        <taxon>Eurotatoria</taxon>
        <taxon>Monogononta</taxon>
        <taxon>Pseudotrocha</taxon>
        <taxon>Ploima</taxon>
        <taxon>Brachionidae</taxon>
        <taxon>Brachionus</taxon>
    </lineage>
</organism>
<name>A0A813MZ83_9BILA</name>
<reference evidence="3" key="1">
    <citation type="submission" date="2021-02" db="EMBL/GenBank/DDBJ databases">
        <authorList>
            <person name="Nowell W R."/>
        </authorList>
    </citation>
    <scope>NUCLEOTIDE SEQUENCE</scope>
    <source>
        <strain evidence="3">Ploen Becks lab</strain>
    </source>
</reference>
<evidence type="ECO:0000313" key="3">
    <source>
        <dbReference type="EMBL" id="CAF0727899.1"/>
    </source>
</evidence>
<keyword evidence="1" id="KW-0175">Coiled coil</keyword>
<protein>
    <submittedName>
        <fullName evidence="3">Uncharacterized protein</fullName>
    </submittedName>
</protein>
<keyword evidence="4" id="KW-1185">Reference proteome</keyword>
<gene>
    <name evidence="3" type="ORF">OXX778_LOCUS2641</name>
</gene>
<evidence type="ECO:0000313" key="4">
    <source>
        <dbReference type="Proteomes" id="UP000663879"/>
    </source>
</evidence>
<dbReference type="EMBL" id="CAJNOC010000212">
    <property type="protein sequence ID" value="CAF0727899.1"/>
    <property type="molecule type" value="Genomic_DNA"/>
</dbReference>
<evidence type="ECO:0000256" key="1">
    <source>
        <dbReference type="SAM" id="Coils"/>
    </source>
</evidence>
<sequence length="255" mass="29980">MDDEVITWNLRGPKRMKKRKELNALIKNNLKYKSVKKNSTADSFNMSSSLGMGGASGRLLNNYSSSEEQEYFFTANKTAIRQRRKRYYCRLFQLILIGFLISVCLLIGITMLLSYSKFQNLLNDLKKEVNVQKENTQENLNSFKLKLDEYDSLLKDIKDKLDMGQISQKNSNNKESRNIGKRSLKFLDKEDAVNKILNSVKLVDRKTNLNRYLIENLHFSPREYPSNLRNYLKLKNEKTISDHIKDYFDNYEIQE</sequence>
<keyword evidence="2" id="KW-0812">Transmembrane</keyword>
<proteinExistence type="predicted"/>
<comment type="caution">
    <text evidence="3">The sequence shown here is derived from an EMBL/GenBank/DDBJ whole genome shotgun (WGS) entry which is preliminary data.</text>
</comment>
<feature type="transmembrane region" description="Helical" evidence="2">
    <location>
        <begin position="91"/>
        <end position="115"/>
    </location>
</feature>
<evidence type="ECO:0000256" key="2">
    <source>
        <dbReference type="SAM" id="Phobius"/>
    </source>
</evidence>
<keyword evidence="2" id="KW-0472">Membrane</keyword>
<feature type="coiled-coil region" evidence="1">
    <location>
        <begin position="115"/>
        <end position="160"/>
    </location>
</feature>
<accession>A0A813MZ83</accession>